<dbReference type="InterPro" id="IPR023416">
    <property type="entry name" value="Transthyretin/HIU_hydrolase_d"/>
</dbReference>
<reference evidence="9" key="1">
    <citation type="journal article" date="2014" name="Int. J. Syst. Evol. Microbiol.">
        <title>Complete genome sequence of Corynebacterium casei LMG S-19264T (=DSM 44701T), isolated from a smear-ripened cheese.</title>
        <authorList>
            <consortium name="US DOE Joint Genome Institute (JGI-PGF)"/>
            <person name="Walter F."/>
            <person name="Albersmeier A."/>
            <person name="Kalinowski J."/>
            <person name="Ruckert C."/>
        </authorList>
    </citation>
    <scope>NUCLEOTIDE SEQUENCE</scope>
    <source>
        <strain evidence="9">JCM 15325</strain>
    </source>
</reference>
<evidence type="ECO:0000259" key="8">
    <source>
        <dbReference type="Pfam" id="PF00576"/>
    </source>
</evidence>
<organism evidence="9 10">
    <name type="scientific">Sporolactobacillus putidus</name>
    <dbReference type="NCBI Taxonomy" id="492735"/>
    <lineage>
        <taxon>Bacteria</taxon>
        <taxon>Bacillati</taxon>
        <taxon>Bacillota</taxon>
        <taxon>Bacilli</taxon>
        <taxon>Bacillales</taxon>
        <taxon>Sporolactobacillaceae</taxon>
        <taxon>Sporolactobacillus</taxon>
    </lineage>
</organism>
<keyword evidence="6 7" id="KW-0378">Hydrolase</keyword>
<feature type="domain" description="Transthyretin/hydroxyisourate hydrolase" evidence="8">
    <location>
        <begin position="4"/>
        <end position="112"/>
    </location>
</feature>
<gene>
    <name evidence="9" type="ORF">GCM10007968_24330</name>
</gene>
<dbReference type="PROSITE" id="PS00769">
    <property type="entry name" value="TRANSTHYRETIN_2"/>
    <property type="match status" value="1"/>
</dbReference>
<sequence>MGQLTTHVLDLAQGRPAADVEIDIYEQSGDSVKFLRNGSTNKDGRLDEPLLETLNTGTYELHFHIGEYFRRQNVPRVSFLDIVVVRFVINDVRENYHVPLLVSPGGYQVYRGS</sequence>
<dbReference type="SUPFAM" id="SSF49472">
    <property type="entry name" value="Transthyretin (synonym: prealbumin)"/>
    <property type="match status" value="1"/>
</dbReference>
<dbReference type="PANTHER" id="PTHR10395">
    <property type="entry name" value="URICASE AND TRANSTHYRETIN-RELATED"/>
    <property type="match status" value="1"/>
</dbReference>
<comment type="function">
    <text evidence="2">Catalyzes the hydrolysis of 5-hydroxyisourate (HIU) to 2-oxo-4-hydroxy-4-carboxy-5-ureidoimidazoline (OHCU).</text>
</comment>
<dbReference type="GO" id="GO:0033971">
    <property type="term" value="F:hydroxyisourate hydrolase activity"/>
    <property type="evidence" value="ECO:0007669"/>
    <property type="project" value="UniProtKB-EC"/>
</dbReference>
<evidence type="ECO:0000256" key="1">
    <source>
        <dbReference type="ARBA" id="ARBA00001043"/>
    </source>
</evidence>
<dbReference type="InterPro" id="IPR023418">
    <property type="entry name" value="Thyroxine_BS"/>
</dbReference>
<dbReference type="EMBL" id="BMOK01000011">
    <property type="protein sequence ID" value="GGL59494.1"/>
    <property type="molecule type" value="Genomic_DNA"/>
</dbReference>
<evidence type="ECO:0000313" key="10">
    <source>
        <dbReference type="Proteomes" id="UP000654670"/>
    </source>
</evidence>
<dbReference type="EC" id="3.5.2.17" evidence="7"/>
<comment type="similarity">
    <text evidence="3 7">Belongs to the transthyretin family. 5-hydroxyisourate hydrolase subfamily.</text>
</comment>
<evidence type="ECO:0000256" key="4">
    <source>
        <dbReference type="ARBA" id="ARBA00011881"/>
    </source>
</evidence>
<keyword evidence="10" id="KW-1185">Reference proteome</keyword>
<dbReference type="AlphaFoldDB" id="A0A917S5Z9"/>
<dbReference type="Gene3D" id="2.60.40.180">
    <property type="entry name" value="Transthyretin/hydroxyisourate hydrolase domain"/>
    <property type="match status" value="1"/>
</dbReference>
<dbReference type="GO" id="GO:0006144">
    <property type="term" value="P:purine nucleobase metabolic process"/>
    <property type="evidence" value="ECO:0007669"/>
    <property type="project" value="UniProtKB-KW"/>
</dbReference>
<evidence type="ECO:0000313" key="9">
    <source>
        <dbReference type="EMBL" id="GGL59494.1"/>
    </source>
</evidence>
<accession>A0A917S5Z9</accession>
<dbReference type="InterPro" id="IPR014306">
    <property type="entry name" value="Hydroxyisourate_hydrolase"/>
</dbReference>
<keyword evidence="5 7" id="KW-0659">Purine metabolism</keyword>
<dbReference type="NCBIfam" id="TIGR02962">
    <property type="entry name" value="hdxy_isourate"/>
    <property type="match status" value="1"/>
</dbReference>
<comment type="catalytic activity">
    <reaction evidence="1 7">
        <text>5-hydroxyisourate + H2O = 5-hydroxy-2-oxo-4-ureido-2,5-dihydro-1H-imidazole-5-carboxylate + H(+)</text>
        <dbReference type="Rhea" id="RHEA:23736"/>
        <dbReference type="ChEBI" id="CHEBI:15377"/>
        <dbReference type="ChEBI" id="CHEBI:15378"/>
        <dbReference type="ChEBI" id="CHEBI:18072"/>
        <dbReference type="ChEBI" id="CHEBI:58639"/>
        <dbReference type="EC" id="3.5.2.17"/>
    </reaction>
</comment>
<evidence type="ECO:0000256" key="7">
    <source>
        <dbReference type="RuleBase" id="RU361270"/>
    </source>
</evidence>
<dbReference type="Proteomes" id="UP000654670">
    <property type="component" value="Unassembled WGS sequence"/>
</dbReference>
<dbReference type="CDD" id="cd05822">
    <property type="entry name" value="TLP_HIUase"/>
    <property type="match status" value="1"/>
</dbReference>
<name>A0A917S5Z9_9BACL</name>
<proteinExistence type="inferred from homology"/>
<comment type="subunit">
    <text evidence="4 7">Homotetramer.</text>
</comment>
<comment type="caution">
    <text evidence="9">The sequence shown here is derived from an EMBL/GenBank/DDBJ whole genome shotgun (WGS) entry which is preliminary data.</text>
</comment>
<dbReference type="PROSITE" id="PS00768">
    <property type="entry name" value="TRANSTHYRETIN_1"/>
    <property type="match status" value="1"/>
</dbReference>
<protein>
    <recommendedName>
        <fullName evidence="7">5-hydroxyisourate hydrolase</fullName>
        <shortName evidence="7">HIU hydrolase</shortName>
        <shortName evidence="7">HIUHase</shortName>
        <ecNumber evidence="7">3.5.2.17</ecNumber>
    </recommendedName>
</protein>
<dbReference type="InterPro" id="IPR023419">
    <property type="entry name" value="Transthyretin_CS"/>
</dbReference>
<dbReference type="PANTHER" id="PTHR10395:SF7">
    <property type="entry name" value="5-HYDROXYISOURATE HYDROLASE"/>
    <property type="match status" value="1"/>
</dbReference>
<evidence type="ECO:0000256" key="5">
    <source>
        <dbReference type="ARBA" id="ARBA00022631"/>
    </source>
</evidence>
<dbReference type="RefSeq" id="WP_188803733.1">
    <property type="nucleotide sequence ID" value="NZ_BMOK01000011.1"/>
</dbReference>
<reference evidence="9" key="2">
    <citation type="submission" date="2020-09" db="EMBL/GenBank/DDBJ databases">
        <authorList>
            <person name="Sun Q."/>
            <person name="Ohkuma M."/>
        </authorList>
    </citation>
    <scope>NUCLEOTIDE SEQUENCE</scope>
    <source>
        <strain evidence="9">JCM 15325</strain>
    </source>
</reference>
<evidence type="ECO:0000256" key="2">
    <source>
        <dbReference type="ARBA" id="ARBA00002704"/>
    </source>
</evidence>
<evidence type="ECO:0000256" key="3">
    <source>
        <dbReference type="ARBA" id="ARBA00009850"/>
    </source>
</evidence>
<dbReference type="Pfam" id="PF00576">
    <property type="entry name" value="Transthyretin"/>
    <property type="match status" value="1"/>
</dbReference>
<dbReference type="InterPro" id="IPR036817">
    <property type="entry name" value="Transthyretin/HIU_hydrolase_sf"/>
</dbReference>
<evidence type="ECO:0000256" key="6">
    <source>
        <dbReference type="ARBA" id="ARBA00022801"/>
    </source>
</evidence>